<protein>
    <submittedName>
        <fullName evidence="2">Uncharacterized protein</fullName>
    </submittedName>
</protein>
<organism evidence="2 3">
    <name type="scientific">Glossina austeni</name>
    <name type="common">Savannah tsetse fly</name>
    <dbReference type="NCBI Taxonomy" id="7395"/>
    <lineage>
        <taxon>Eukaryota</taxon>
        <taxon>Metazoa</taxon>
        <taxon>Ecdysozoa</taxon>
        <taxon>Arthropoda</taxon>
        <taxon>Hexapoda</taxon>
        <taxon>Insecta</taxon>
        <taxon>Pterygota</taxon>
        <taxon>Neoptera</taxon>
        <taxon>Endopterygota</taxon>
        <taxon>Diptera</taxon>
        <taxon>Brachycera</taxon>
        <taxon>Muscomorpha</taxon>
        <taxon>Hippoboscoidea</taxon>
        <taxon>Glossinidae</taxon>
        <taxon>Glossina</taxon>
    </lineage>
</organism>
<evidence type="ECO:0000256" key="1">
    <source>
        <dbReference type="SAM" id="Phobius"/>
    </source>
</evidence>
<dbReference type="EnsemblMetazoa" id="GAUT024172-RA">
    <property type="protein sequence ID" value="GAUT024172-PA"/>
    <property type="gene ID" value="GAUT024172"/>
</dbReference>
<accession>A0A1A9V340</accession>
<evidence type="ECO:0000313" key="3">
    <source>
        <dbReference type="Proteomes" id="UP000078200"/>
    </source>
</evidence>
<feature type="transmembrane region" description="Helical" evidence="1">
    <location>
        <begin position="78"/>
        <end position="99"/>
    </location>
</feature>
<dbReference type="Proteomes" id="UP000078200">
    <property type="component" value="Unassembled WGS sequence"/>
</dbReference>
<proteinExistence type="predicted"/>
<keyword evidence="1" id="KW-1133">Transmembrane helix</keyword>
<dbReference type="AlphaFoldDB" id="A0A1A9V340"/>
<reference evidence="2" key="1">
    <citation type="submission" date="2020-05" db="UniProtKB">
        <authorList>
            <consortium name="EnsemblMetazoa"/>
        </authorList>
    </citation>
    <scope>IDENTIFICATION</scope>
    <source>
        <strain evidence="2">TTRI</strain>
    </source>
</reference>
<keyword evidence="1" id="KW-0812">Transmembrane</keyword>
<sequence>MFIITVLPLRLSRIQHPPRPPRRGRHPLLLRVGPWGRPRSPRLHVGLWGRPRPPRLPRRLEPSCSAMPRRTSLAMPPFVFSFFLSFLLEPLHCVLFVLASTSLL</sequence>
<name>A0A1A9V340_GLOAU</name>
<evidence type="ECO:0000313" key="2">
    <source>
        <dbReference type="EnsemblMetazoa" id="GAUT024172-PA"/>
    </source>
</evidence>
<keyword evidence="1" id="KW-0472">Membrane</keyword>
<dbReference type="VEuPathDB" id="VectorBase:GAUT024172"/>
<keyword evidence="3" id="KW-1185">Reference proteome</keyword>